<dbReference type="Gene3D" id="2.40.100.10">
    <property type="entry name" value="Cyclophilin-like"/>
    <property type="match status" value="1"/>
</dbReference>
<dbReference type="GO" id="GO:0017168">
    <property type="term" value="F:5-oxoprolinase (ATP-hydrolyzing) activity"/>
    <property type="evidence" value="ECO:0007669"/>
    <property type="project" value="UniProtKB-EC"/>
</dbReference>
<dbReference type="InterPro" id="IPR003778">
    <property type="entry name" value="CT_A_B"/>
</dbReference>
<keyword evidence="1" id="KW-0547">Nucleotide-binding</keyword>
<dbReference type="InterPro" id="IPR052708">
    <property type="entry name" value="PxpC"/>
</dbReference>
<comment type="caution">
    <text evidence="5">The sequence shown here is derived from an EMBL/GenBank/DDBJ whole genome shotgun (WGS) entry which is preliminary data.</text>
</comment>
<name>A0A9C7GDJ0_9BACI</name>
<evidence type="ECO:0000313" key="6">
    <source>
        <dbReference type="Proteomes" id="UP000789845"/>
    </source>
</evidence>
<dbReference type="NCBIfam" id="TIGR00724">
    <property type="entry name" value="urea_amlyse_rel"/>
    <property type="match status" value="1"/>
</dbReference>
<proteinExistence type="predicted"/>
<evidence type="ECO:0000256" key="3">
    <source>
        <dbReference type="ARBA" id="ARBA00022840"/>
    </source>
</evidence>
<protein>
    <submittedName>
        <fullName evidence="5">5-oxoprolinase subunit C</fullName>
        <ecNumber evidence="5">3.5.2.9</ecNumber>
    </submittedName>
</protein>
<dbReference type="RefSeq" id="WP_230498432.1">
    <property type="nucleotide sequence ID" value="NZ_CAKJTG010000030.1"/>
</dbReference>
<evidence type="ECO:0000313" key="5">
    <source>
        <dbReference type="EMBL" id="CAG9610195.1"/>
    </source>
</evidence>
<feature type="domain" description="Carboxyltransferase" evidence="4">
    <location>
        <begin position="24"/>
        <end position="306"/>
    </location>
</feature>
<dbReference type="Pfam" id="PF02626">
    <property type="entry name" value="CT_A_B"/>
    <property type="match status" value="1"/>
</dbReference>
<dbReference type="InterPro" id="IPR029000">
    <property type="entry name" value="Cyclophilin-like_dom_sf"/>
</dbReference>
<dbReference type="GO" id="GO:0005524">
    <property type="term" value="F:ATP binding"/>
    <property type="evidence" value="ECO:0007669"/>
    <property type="project" value="UniProtKB-KW"/>
</dbReference>
<dbReference type="PANTHER" id="PTHR43309:SF5">
    <property type="entry name" value="5-OXOPROLINASE SUBUNIT C"/>
    <property type="match status" value="1"/>
</dbReference>
<gene>
    <name evidence="5" type="primary">pxpC</name>
    <name evidence="5" type="ORF">NEOCIP111885_03941</name>
</gene>
<evidence type="ECO:0000256" key="1">
    <source>
        <dbReference type="ARBA" id="ARBA00022741"/>
    </source>
</evidence>
<reference evidence="5" key="1">
    <citation type="submission" date="2021-10" db="EMBL/GenBank/DDBJ databases">
        <authorList>
            <person name="Criscuolo A."/>
        </authorList>
    </citation>
    <scope>NUCLEOTIDE SEQUENCE</scope>
    <source>
        <strain evidence="5">CIP111885</strain>
    </source>
</reference>
<keyword evidence="2 5" id="KW-0378">Hydrolase</keyword>
<sequence length="323" mass="35691">MGVTVLKSGLLTTVQDLGRHGYQRAGIIVSGAMDSLSFRLANLLVGNEILAAGLEVTLIGPTLRFEVDSIIAICGGNFTPTINNEEIPLNKPIFVRKGDQLKFGTLQYGSRCYIAFKGGILIDQVLGSRSTCLPANFGGIKGRALQKGDKLPLIDFSYKHSYKLSWSLSSYFDSLLFNNEPIRFLKGRQYYLFNDESIRLFQTTSYSLSNESNRMGFRMEGASLHLSNQQELLTEGVAFGTVQVPANGQPIILMADRQTTGGYPKIAQVISVDLPRLAQLKPGDSIDFSEVSIFEAQNLALKRENELKALQKIILAKWKEVEL</sequence>
<accession>A0A9C7GDJ0</accession>
<dbReference type="EMBL" id="CAKJTG010000030">
    <property type="protein sequence ID" value="CAG9610195.1"/>
    <property type="molecule type" value="Genomic_DNA"/>
</dbReference>
<dbReference type="EC" id="3.5.2.9" evidence="5"/>
<dbReference type="AlphaFoldDB" id="A0A9C7GDJ0"/>
<keyword evidence="6" id="KW-1185">Reference proteome</keyword>
<evidence type="ECO:0000256" key="2">
    <source>
        <dbReference type="ARBA" id="ARBA00022801"/>
    </source>
</evidence>
<dbReference type="Proteomes" id="UP000789845">
    <property type="component" value="Unassembled WGS sequence"/>
</dbReference>
<evidence type="ECO:0000259" key="4">
    <source>
        <dbReference type="SMART" id="SM00797"/>
    </source>
</evidence>
<organism evidence="5 6">
    <name type="scientific">Pseudoneobacillus rhizosphaerae</name>
    <dbReference type="NCBI Taxonomy" id="2880968"/>
    <lineage>
        <taxon>Bacteria</taxon>
        <taxon>Bacillati</taxon>
        <taxon>Bacillota</taxon>
        <taxon>Bacilli</taxon>
        <taxon>Bacillales</taxon>
        <taxon>Bacillaceae</taxon>
        <taxon>Pseudoneobacillus</taxon>
    </lineage>
</organism>
<dbReference type="SMART" id="SM00797">
    <property type="entry name" value="AHS2"/>
    <property type="match status" value="1"/>
</dbReference>
<dbReference type="SUPFAM" id="SSF50891">
    <property type="entry name" value="Cyclophilin-like"/>
    <property type="match status" value="1"/>
</dbReference>
<dbReference type="PANTHER" id="PTHR43309">
    <property type="entry name" value="5-OXOPROLINASE SUBUNIT C"/>
    <property type="match status" value="1"/>
</dbReference>
<keyword evidence="3" id="KW-0067">ATP-binding</keyword>